<evidence type="ECO:0000313" key="2">
    <source>
        <dbReference type="Proteomes" id="UP001417504"/>
    </source>
</evidence>
<proteinExistence type="predicted"/>
<gene>
    <name evidence="1" type="ORF">Sjap_015176</name>
</gene>
<name>A0AAP0NS91_9MAGN</name>
<dbReference type="EMBL" id="JBBNAE010000006">
    <property type="protein sequence ID" value="KAK9116229.1"/>
    <property type="molecule type" value="Genomic_DNA"/>
</dbReference>
<organism evidence="1 2">
    <name type="scientific">Stephania japonica</name>
    <dbReference type="NCBI Taxonomy" id="461633"/>
    <lineage>
        <taxon>Eukaryota</taxon>
        <taxon>Viridiplantae</taxon>
        <taxon>Streptophyta</taxon>
        <taxon>Embryophyta</taxon>
        <taxon>Tracheophyta</taxon>
        <taxon>Spermatophyta</taxon>
        <taxon>Magnoliopsida</taxon>
        <taxon>Ranunculales</taxon>
        <taxon>Menispermaceae</taxon>
        <taxon>Menispermoideae</taxon>
        <taxon>Cissampelideae</taxon>
        <taxon>Stephania</taxon>
    </lineage>
</organism>
<accession>A0AAP0NS91</accession>
<dbReference type="AlphaFoldDB" id="A0AAP0NS91"/>
<dbReference type="Proteomes" id="UP001417504">
    <property type="component" value="Unassembled WGS sequence"/>
</dbReference>
<sequence>MVIMHATFIEIKIHVSYARSLQAMEVCFEDGETRCLDLSTSWLSPTDRNSLRNTSHSIFY</sequence>
<evidence type="ECO:0000313" key="1">
    <source>
        <dbReference type="EMBL" id="KAK9116229.1"/>
    </source>
</evidence>
<reference evidence="1 2" key="1">
    <citation type="submission" date="2024-01" db="EMBL/GenBank/DDBJ databases">
        <title>Genome assemblies of Stephania.</title>
        <authorList>
            <person name="Yang L."/>
        </authorList>
    </citation>
    <scope>NUCLEOTIDE SEQUENCE [LARGE SCALE GENOMIC DNA]</scope>
    <source>
        <strain evidence="1">QJT</strain>
        <tissue evidence="1">Leaf</tissue>
    </source>
</reference>
<protein>
    <submittedName>
        <fullName evidence="1">Uncharacterized protein</fullName>
    </submittedName>
</protein>
<keyword evidence="2" id="KW-1185">Reference proteome</keyword>
<comment type="caution">
    <text evidence="1">The sequence shown here is derived from an EMBL/GenBank/DDBJ whole genome shotgun (WGS) entry which is preliminary data.</text>
</comment>